<gene>
    <name evidence="1" type="ORF">AVDCRST_MAG02-3675</name>
</gene>
<name>A0A6J4RCW8_9ACTN</name>
<proteinExistence type="predicted"/>
<reference evidence="1" key="1">
    <citation type="submission" date="2020-02" db="EMBL/GenBank/DDBJ databases">
        <authorList>
            <person name="Meier V. D."/>
        </authorList>
    </citation>
    <scope>NUCLEOTIDE SEQUENCE</scope>
    <source>
        <strain evidence="1">AVDCRST_MAG02</strain>
    </source>
</reference>
<dbReference type="AlphaFoldDB" id="A0A6J4RCW8"/>
<accession>A0A6J4RCW8</accession>
<protein>
    <submittedName>
        <fullName evidence="1">Uncharacterized protein</fullName>
    </submittedName>
</protein>
<organism evidence="1">
    <name type="scientific">uncultured Rubrobacteraceae bacterium</name>
    <dbReference type="NCBI Taxonomy" id="349277"/>
    <lineage>
        <taxon>Bacteria</taxon>
        <taxon>Bacillati</taxon>
        <taxon>Actinomycetota</taxon>
        <taxon>Rubrobacteria</taxon>
        <taxon>Rubrobacterales</taxon>
        <taxon>Rubrobacteraceae</taxon>
        <taxon>environmental samples</taxon>
    </lineage>
</organism>
<dbReference type="EMBL" id="CADCVH010000104">
    <property type="protein sequence ID" value="CAA9470490.1"/>
    <property type="molecule type" value="Genomic_DNA"/>
</dbReference>
<sequence>MTSGSRETIFFVASIQLPLSVRRPRHQVPERPPVTPL</sequence>
<evidence type="ECO:0000313" key="1">
    <source>
        <dbReference type="EMBL" id="CAA9470490.1"/>
    </source>
</evidence>